<dbReference type="Proteomes" id="UP000265703">
    <property type="component" value="Unassembled WGS sequence"/>
</dbReference>
<feature type="domain" description="DNA-directed DNA polymerase family B multifunctional" evidence="7">
    <location>
        <begin position="287"/>
        <end position="342"/>
    </location>
</feature>
<keyword evidence="4" id="KW-0239">DNA-directed DNA polymerase</keyword>
<evidence type="ECO:0000256" key="3">
    <source>
        <dbReference type="ARBA" id="ARBA00022695"/>
    </source>
</evidence>
<dbReference type="EC" id="2.7.7.7" evidence="1"/>
<keyword evidence="2" id="KW-0808">Transferase</keyword>
<dbReference type="SUPFAM" id="SSF56672">
    <property type="entry name" value="DNA/RNA polymerases"/>
    <property type="match status" value="1"/>
</dbReference>
<dbReference type="InterPro" id="IPR023211">
    <property type="entry name" value="DNA_pol_palm_dom_sf"/>
</dbReference>
<evidence type="ECO:0000256" key="6">
    <source>
        <dbReference type="ARBA" id="ARBA00049244"/>
    </source>
</evidence>
<dbReference type="AlphaFoldDB" id="A0A397TJQ3"/>
<sequence>MFKIKERENCDENFFVNKKNKILKNEIPYRNEFLNILSNFKRKYFFPIDVEESIDFKRNYVLRLSRVLINGEKIVVNLSGIQVFTDVLIENKRTISNALMLVNDIDYEYEIVKEFPINGYNEVERDFLHLNFRNHFDRKNIGIIGDNYYLDYNDFIRCDDSESLKKKIKKLRPDVIVGFNDMGYDWPFILKKCQKKNLLCLFMKNIIYKELSEEQILRYYIREIRIKIIADNFMDVYYLKMSNLDGKVELSHIDLWKYYSDAKNRVSSENEARGNMGKIAKYYIANKRDILISMIQNKELDMGKYPGAYVYPPVKGLENKRPVTGLDFASLYPSVMMTYNISSHIRIPNFIQKKLFIRGMDMIKQGQSEFFRNTGNEIICYVEIDEYRE</sequence>
<keyword evidence="3" id="KW-0548">Nucleotidyltransferase</keyword>
<gene>
    <name evidence="8" type="ORF">C1645_812709</name>
</gene>
<protein>
    <recommendedName>
        <fullName evidence="1">DNA-directed DNA polymerase</fullName>
        <ecNumber evidence="1">2.7.7.7</ecNumber>
    </recommendedName>
</protein>
<dbReference type="Pfam" id="PF00136">
    <property type="entry name" value="DNA_pol_B"/>
    <property type="match status" value="1"/>
</dbReference>
<evidence type="ECO:0000259" key="7">
    <source>
        <dbReference type="Pfam" id="PF00136"/>
    </source>
</evidence>
<evidence type="ECO:0000256" key="2">
    <source>
        <dbReference type="ARBA" id="ARBA00022679"/>
    </source>
</evidence>
<evidence type="ECO:0000313" key="9">
    <source>
        <dbReference type="Proteomes" id="UP000265703"/>
    </source>
</evidence>
<dbReference type="Gene3D" id="3.90.1600.10">
    <property type="entry name" value="Palm domain of DNA polymerase"/>
    <property type="match status" value="1"/>
</dbReference>
<keyword evidence="9" id="KW-1185">Reference proteome</keyword>
<reference evidence="8 9" key="1">
    <citation type="submission" date="2018-06" db="EMBL/GenBank/DDBJ databases">
        <title>Comparative genomics reveals the genomic features of Rhizophagus irregularis, R. cerebriforme, R. diaphanum and Gigaspora rosea, and their symbiotic lifestyle signature.</title>
        <authorList>
            <person name="Morin E."/>
            <person name="San Clemente H."/>
            <person name="Chen E.C.H."/>
            <person name="De La Providencia I."/>
            <person name="Hainaut M."/>
            <person name="Kuo A."/>
            <person name="Kohler A."/>
            <person name="Murat C."/>
            <person name="Tang N."/>
            <person name="Roy S."/>
            <person name="Loubradou J."/>
            <person name="Henrissat B."/>
            <person name="Grigoriev I.V."/>
            <person name="Corradi N."/>
            <person name="Roux C."/>
            <person name="Martin F.M."/>
        </authorList>
    </citation>
    <scope>NUCLEOTIDE SEQUENCE [LARGE SCALE GENOMIC DNA]</scope>
    <source>
        <strain evidence="8 9">DAOM 227022</strain>
    </source>
</reference>
<comment type="catalytic activity">
    <reaction evidence="6">
        <text>DNA(n) + a 2'-deoxyribonucleoside 5'-triphosphate = DNA(n+1) + diphosphate</text>
        <dbReference type="Rhea" id="RHEA:22508"/>
        <dbReference type="Rhea" id="RHEA-COMP:17339"/>
        <dbReference type="Rhea" id="RHEA-COMP:17340"/>
        <dbReference type="ChEBI" id="CHEBI:33019"/>
        <dbReference type="ChEBI" id="CHEBI:61560"/>
        <dbReference type="ChEBI" id="CHEBI:173112"/>
        <dbReference type="EC" id="2.7.7.7"/>
    </reaction>
</comment>
<dbReference type="InterPro" id="IPR043502">
    <property type="entry name" value="DNA/RNA_pol_sf"/>
</dbReference>
<name>A0A397TJQ3_9GLOM</name>
<evidence type="ECO:0000313" key="8">
    <source>
        <dbReference type="EMBL" id="RIA98450.1"/>
    </source>
</evidence>
<dbReference type="InterPro" id="IPR012337">
    <property type="entry name" value="RNaseH-like_sf"/>
</dbReference>
<dbReference type="GO" id="GO:0003887">
    <property type="term" value="F:DNA-directed DNA polymerase activity"/>
    <property type="evidence" value="ECO:0007669"/>
    <property type="project" value="UniProtKB-KW"/>
</dbReference>
<dbReference type="Gene3D" id="3.30.420.10">
    <property type="entry name" value="Ribonuclease H-like superfamily/Ribonuclease H"/>
    <property type="match status" value="1"/>
</dbReference>
<dbReference type="InterPro" id="IPR050240">
    <property type="entry name" value="DNA_pol_type-B"/>
</dbReference>
<dbReference type="InterPro" id="IPR036397">
    <property type="entry name" value="RNaseH_sf"/>
</dbReference>
<evidence type="ECO:0000256" key="4">
    <source>
        <dbReference type="ARBA" id="ARBA00022932"/>
    </source>
</evidence>
<evidence type="ECO:0000256" key="5">
    <source>
        <dbReference type="ARBA" id="ARBA00023125"/>
    </source>
</evidence>
<comment type="caution">
    <text evidence="8">The sequence shown here is derived from an EMBL/GenBank/DDBJ whole genome shotgun (WGS) entry which is preliminary data.</text>
</comment>
<dbReference type="EMBL" id="QKYT01000015">
    <property type="protein sequence ID" value="RIA98450.1"/>
    <property type="molecule type" value="Genomic_DNA"/>
</dbReference>
<evidence type="ECO:0000256" key="1">
    <source>
        <dbReference type="ARBA" id="ARBA00012417"/>
    </source>
</evidence>
<dbReference type="PANTHER" id="PTHR10322:SF23">
    <property type="entry name" value="DNA POLYMERASE DELTA CATALYTIC SUBUNIT"/>
    <property type="match status" value="1"/>
</dbReference>
<dbReference type="PANTHER" id="PTHR10322">
    <property type="entry name" value="DNA POLYMERASE CATALYTIC SUBUNIT"/>
    <property type="match status" value="1"/>
</dbReference>
<dbReference type="GO" id="GO:0000166">
    <property type="term" value="F:nucleotide binding"/>
    <property type="evidence" value="ECO:0007669"/>
    <property type="project" value="InterPro"/>
</dbReference>
<dbReference type="InterPro" id="IPR006134">
    <property type="entry name" value="DNA-dir_DNA_pol_B_multi_dom"/>
</dbReference>
<dbReference type="SUPFAM" id="SSF53098">
    <property type="entry name" value="Ribonuclease H-like"/>
    <property type="match status" value="1"/>
</dbReference>
<proteinExistence type="predicted"/>
<dbReference type="GO" id="GO:0003677">
    <property type="term" value="F:DNA binding"/>
    <property type="evidence" value="ECO:0007669"/>
    <property type="project" value="UniProtKB-KW"/>
</dbReference>
<keyword evidence="5" id="KW-0238">DNA-binding</keyword>
<accession>A0A397TJQ3</accession>
<organism evidence="8 9">
    <name type="scientific">Glomus cerebriforme</name>
    <dbReference type="NCBI Taxonomy" id="658196"/>
    <lineage>
        <taxon>Eukaryota</taxon>
        <taxon>Fungi</taxon>
        <taxon>Fungi incertae sedis</taxon>
        <taxon>Mucoromycota</taxon>
        <taxon>Glomeromycotina</taxon>
        <taxon>Glomeromycetes</taxon>
        <taxon>Glomerales</taxon>
        <taxon>Glomeraceae</taxon>
        <taxon>Glomus</taxon>
    </lineage>
</organism>
<dbReference type="STRING" id="658196.A0A397TJQ3"/>